<dbReference type="GO" id="GO:0005987">
    <property type="term" value="P:sucrose catabolic process"/>
    <property type="evidence" value="ECO:0007669"/>
    <property type="project" value="TreeGrafter"/>
</dbReference>
<evidence type="ECO:0000256" key="1">
    <source>
        <dbReference type="ARBA" id="ARBA00009902"/>
    </source>
</evidence>
<keyword evidence="8" id="KW-1185">Reference proteome</keyword>
<evidence type="ECO:0000256" key="2">
    <source>
        <dbReference type="ARBA" id="ARBA00022801"/>
    </source>
</evidence>
<accession>A0A168AU73</accession>
<protein>
    <submittedName>
        <fullName evidence="7">Glycosyl hydrolase family 43, five-bladed beta-propellor domain protein</fullName>
    </submittedName>
</protein>
<dbReference type="InterPro" id="IPR001362">
    <property type="entry name" value="Glyco_hydro_32"/>
</dbReference>
<dbReference type="Gene3D" id="2.115.10.20">
    <property type="entry name" value="Glycosyl hydrolase domain, family 43"/>
    <property type="match status" value="1"/>
</dbReference>
<dbReference type="OrthoDB" id="202537at2759"/>
<dbReference type="PANTHER" id="PTHR42800:SF3">
    <property type="entry name" value="GLYCOSYL HYDROLASE FAMILY 32 N-TERMINAL DOMAIN-CONTAINING PROTEIN"/>
    <property type="match status" value="1"/>
</dbReference>
<evidence type="ECO:0000259" key="5">
    <source>
        <dbReference type="Pfam" id="PF00251"/>
    </source>
</evidence>
<dbReference type="InterPro" id="IPR023296">
    <property type="entry name" value="Glyco_hydro_beta-prop_sf"/>
</dbReference>
<evidence type="ECO:0000313" key="7">
    <source>
        <dbReference type="EMBL" id="KZZ94361.1"/>
    </source>
</evidence>
<dbReference type="InterPro" id="IPR013320">
    <property type="entry name" value="ConA-like_dom_sf"/>
</dbReference>
<dbReference type="GO" id="GO:0004575">
    <property type="term" value="F:sucrose alpha-glucosidase activity"/>
    <property type="evidence" value="ECO:0007669"/>
    <property type="project" value="TreeGrafter"/>
</dbReference>
<dbReference type="InterPro" id="IPR013189">
    <property type="entry name" value="Glyco_hydro_32_C"/>
</dbReference>
<dbReference type="GO" id="GO:0005737">
    <property type="term" value="C:cytoplasm"/>
    <property type="evidence" value="ECO:0007669"/>
    <property type="project" value="TreeGrafter"/>
</dbReference>
<dbReference type="Gene3D" id="2.60.120.560">
    <property type="entry name" value="Exo-inulinase, domain 1"/>
    <property type="match status" value="1"/>
</dbReference>
<feature type="domain" description="Glycosyl hydrolase family 32 N-terminal" evidence="5">
    <location>
        <begin position="11"/>
        <end position="336"/>
    </location>
</feature>
<name>A0A168AU73_9HYPO</name>
<evidence type="ECO:0000256" key="3">
    <source>
        <dbReference type="ARBA" id="ARBA00023295"/>
    </source>
</evidence>
<gene>
    <name evidence="7" type="ORF">AAL_05328</name>
</gene>
<dbReference type="InterPro" id="IPR013148">
    <property type="entry name" value="Glyco_hydro_32_N"/>
</dbReference>
<comment type="caution">
    <text evidence="7">The sequence shown here is derived from an EMBL/GenBank/DDBJ whole genome shotgun (WGS) entry which is preliminary data.</text>
</comment>
<keyword evidence="3 4" id="KW-0326">Glycosidase</keyword>
<dbReference type="Proteomes" id="UP000078544">
    <property type="component" value="Unassembled WGS sequence"/>
</dbReference>
<dbReference type="AlphaFoldDB" id="A0A168AU73"/>
<evidence type="ECO:0000313" key="8">
    <source>
        <dbReference type="Proteomes" id="UP000078544"/>
    </source>
</evidence>
<dbReference type="PANTHER" id="PTHR42800">
    <property type="entry name" value="EXOINULINASE INUD (AFU_ORTHOLOGUE AFUA_5G00480)"/>
    <property type="match status" value="1"/>
</dbReference>
<dbReference type="STRING" id="1081109.A0A168AU73"/>
<dbReference type="SUPFAM" id="SSF75005">
    <property type="entry name" value="Arabinanase/levansucrase/invertase"/>
    <property type="match status" value="1"/>
</dbReference>
<sequence>MTFSRYRPTSHFIAPHSWSNDPCGAVYVPESQEYLLCYQWNPGTTTGGNCAWGMAKSKDLVTWQDCMPAIWNGSSYDSQGVFSGSIVSRLVDGKRVLYLFYTSVSATPIHWSKPYIKGCESQSVAISTDYGKTWTRHDNNPLLESPPKAAATTGWRDPFVSRSTSLSDLLRVSHDTDYMMLSSGERSRGPQLHLYRSNDLHSWGFVSTVLDVGLRDKISAHSTRVWGINFECASFFTLGETDYILVGIEETEESSRHASRYILWLGGKFVSNGQGLPTFQIKSHNMLDHGMLYAAHLFRDAQNRLVQLGWADETAKQHIVQAQGWAGCLGHPRELVELARPLDAHAQIGAEWQVDEAAGTMRTLGIRPAQQVDMLRAGTTVSGSLSLDDFDGIRSQTFECKATFTGLRGNERLVFNVLQSPDSSEVTRLIFELARQEVVVDRSKSSLKQLGTVSPDRGHLGLLRGEDLDIRIFVDVSIIEIFANDRFALTSRVYPSLDTANKVSHDFGDYDQDKMSFEYWQTMKKAWPERDSGCGILPELLPKTGHEKSEVMATEMHVEVVAIS</sequence>
<evidence type="ECO:0000259" key="6">
    <source>
        <dbReference type="Pfam" id="PF08244"/>
    </source>
</evidence>
<keyword evidence="2 4" id="KW-0378">Hydrolase</keyword>
<dbReference type="Pfam" id="PF08244">
    <property type="entry name" value="Glyco_hydro_32C"/>
    <property type="match status" value="1"/>
</dbReference>
<evidence type="ECO:0000256" key="4">
    <source>
        <dbReference type="RuleBase" id="RU362110"/>
    </source>
</evidence>
<dbReference type="EMBL" id="AZGY01000011">
    <property type="protein sequence ID" value="KZZ94361.1"/>
    <property type="molecule type" value="Genomic_DNA"/>
</dbReference>
<dbReference type="CDD" id="cd18621">
    <property type="entry name" value="GH32_XdINV-like"/>
    <property type="match status" value="1"/>
</dbReference>
<reference evidence="7 8" key="1">
    <citation type="journal article" date="2016" name="Genome Biol. Evol.">
        <title>Divergent and convergent evolution of fungal pathogenicity.</title>
        <authorList>
            <person name="Shang Y."/>
            <person name="Xiao G."/>
            <person name="Zheng P."/>
            <person name="Cen K."/>
            <person name="Zhan S."/>
            <person name="Wang C."/>
        </authorList>
    </citation>
    <scope>NUCLEOTIDE SEQUENCE [LARGE SCALE GENOMIC DNA]</scope>
    <source>
        <strain evidence="7 8">RCEF 2490</strain>
    </source>
</reference>
<organism evidence="7 8">
    <name type="scientific">Moelleriella libera RCEF 2490</name>
    <dbReference type="NCBI Taxonomy" id="1081109"/>
    <lineage>
        <taxon>Eukaryota</taxon>
        <taxon>Fungi</taxon>
        <taxon>Dikarya</taxon>
        <taxon>Ascomycota</taxon>
        <taxon>Pezizomycotina</taxon>
        <taxon>Sordariomycetes</taxon>
        <taxon>Hypocreomycetidae</taxon>
        <taxon>Hypocreales</taxon>
        <taxon>Clavicipitaceae</taxon>
        <taxon>Moelleriella</taxon>
    </lineage>
</organism>
<comment type="similarity">
    <text evidence="1 4">Belongs to the glycosyl hydrolase 32 family.</text>
</comment>
<dbReference type="SUPFAM" id="SSF49899">
    <property type="entry name" value="Concanavalin A-like lectins/glucanases"/>
    <property type="match status" value="1"/>
</dbReference>
<dbReference type="SMART" id="SM00640">
    <property type="entry name" value="Glyco_32"/>
    <property type="match status" value="1"/>
</dbReference>
<dbReference type="Pfam" id="PF00251">
    <property type="entry name" value="Glyco_hydro_32N"/>
    <property type="match status" value="1"/>
</dbReference>
<feature type="domain" description="Glycosyl hydrolase family 32 C-terminal" evidence="6">
    <location>
        <begin position="379"/>
        <end position="504"/>
    </location>
</feature>
<proteinExistence type="inferred from homology"/>